<evidence type="ECO:0000256" key="3">
    <source>
        <dbReference type="ARBA" id="ARBA00022729"/>
    </source>
</evidence>
<protein>
    <recommendedName>
        <fullName evidence="6">Serine protease</fullName>
        <ecNumber evidence="6">3.4.21.-</ecNumber>
    </recommendedName>
</protein>
<keyword evidence="5 6" id="KW-0720">Serine protease</keyword>
<dbReference type="EC" id="3.4.21.-" evidence="6"/>
<reference evidence="9" key="1">
    <citation type="journal article" date="2019" name="Int. J. Syst. Evol. Microbiol.">
        <title>The Global Catalogue of Microorganisms (GCM) 10K type strain sequencing project: providing services to taxonomists for standard genome sequencing and annotation.</title>
        <authorList>
            <consortium name="The Broad Institute Genomics Platform"/>
            <consortium name="The Broad Institute Genome Sequencing Center for Infectious Disease"/>
            <person name="Wu L."/>
            <person name="Ma J."/>
        </authorList>
    </citation>
    <scope>NUCLEOTIDE SEQUENCE [LARGE SCALE GENOMIC DNA]</scope>
    <source>
        <strain evidence="9">ICMP 19430</strain>
    </source>
</reference>
<feature type="region of interest" description="Disordered" evidence="7">
    <location>
        <begin position="516"/>
        <end position="578"/>
    </location>
</feature>
<evidence type="ECO:0000256" key="2">
    <source>
        <dbReference type="ARBA" id="ARBA00022670"/>
    </source>
</evidence>
<dbReference type="InterPro" id="IPR009003">
    <property type="entry name" value="Peptidase_S1_PA"/>
</dbReference>
<evidence type="ECO:0000256" key="1">
    <source>
        <dbReference type="ARBA" id="ARBA00008764"/>
    </source>
</evidence>
<dbReference type="InterPro" id="IPR008256">
    <property type="entry name" value="Peptidase_S1B"/>
</dbReference>
<name>A0ABW2RS82_9NOCA</name>
<organism evidence="8 9">
    <name type="scientific">Rhodococcus daqingensis</name>
    <dbReference type="NCBI Taxonomy" id="2479363"/>
    <lineage>
        <taxon>Bacteria</taxon>
        <taxon>Bacillati</taxon>
        <taxon>Actinomycetota</taxon>
        <taxon>Actinomycetes</taxon>
        <taxon>Mycobacteriales</taxon>
        <taxon>Nocardiaceae</taxon>
        <taxon>Rhodococcus</taxon>
    </lineage>
</organism>
<evidence type="ECO:0000313" key="8">
    <source>
        <dbReference type="EMBL" id="MFC7446632.1"/>
    </source>
</evidence>
<sequence length="981" mass="103261">MADDPDSAPRTAKSRKASRTPSTGAIRVETQFDSDELSNFAVPVEIRGDDLSVVAHTRSGNTVEGLERGHKYFVTGQLPGGSAMTREVTIPRRSTAPITVVLEPEQSGASAPYVNEVQQFFGNPAATILPPADAGQRPRWTSPTAAIVESPPVAVAGADGAPGAALESLGPDNATAAVLESLGPAGAVAPAAAPPATADDGDAAIDVLLGDYLGLPQAPLSPPTETPGAAEPPASERTHRPKVSEFTSTGDEIQVRLFHGNPLEFDATPQDVGGVVVREFNRTVRQLAIPASAEGPWYLQVLQAGHPAVNVALPISPSVGCEVTLSRVPGGTAVGRQLDAISLDVHMANVDANAMARYRSLGLASEAAMGVGPGTHSLDADQLIGGDAQDPIAAAVGCYALLRFNRLEQLDETSENLRTAATWLPDGAAIRGEHLARLGRHTEALEAFLEVAGRGLPVFNEGLSFTMERLDLYLRARESELTPAQVERVRALLPLLQRYCAVTDFTKQLLRFHGLTPNTPGSEPASALISDPPDPTRLDLAFDDQAAPPTTVESTVAPDRPPSGPTSPGPTAPSPYSDPVIAATEARFEARAQHRAGIERKIAAANAETGSILDIDDPQRVALRTQRALNQPIVREALGADSAMETLDVPDGGARLLERILIGGNLLGVAFLELGTSVSHSVGLIRFRSQFENLGHGTGFMVSPRLLLTTNRVLPDPESARSARVEFDFQNGIDGLPTPSHLFDLEPDVLFLTDTELDFTLVSVSTRSCAEPPRPPVPLGRFGFNRTSRDQGKIVLGESINIVQHPSGRPKQIALQQNQLVDRLDHFLHYSSDTSPVSPGAPLFNNQWEVVGLHHSGVPARDDEGNILSVGGTPWTSDHGDSEIRCVANEGLRISSVLNRISKVEGLSPDQQSLVGDVLNPPVALTLPPVETPPQAPVSATPPVSAAVAAEATPAPGGVSLTIPLHITVRLGDVGGGDPNG</sequence>
<keyword evidence="9" id="KW-1185">Reference proteome</keyword>
<keyword evidence="4 6" id="KW-0378">Hydrolase</keyword>
<evidence type="ECO:0000313" key="9">
    <source>
        <dbReference type="Proteomes" id="UP001596484"/>
    </source>
</evidence>
<evidence type="ECO:0000256" key="4">
    <source>
        <dbReference type="ARBA" id="ARBA00022801"/>
    </source>
</evidence>
<keyword evidence="2 6" id="KW-0645">Protease</keyword>
<dbReference type="Gene3D" id="2.40.10.10">
    <property type="entry name" value="Trypsin-like serine proteases"/>
    <property type="match status" value="2"/>
</dbReference>
<dbReference type="RefSeq" id="WP_378400991.1">
    <property type="nucleotide sequence ID" value="NZ_JBHTCS010000002.1"/>
</dbReference>
<dbReference type="PRINTS" id="PR00839">
    <property type="entry name" value="V8PROTEASE"/>
</dbReference>
<dbReference type="Pfam" id="PF13365">
    <property type="entry name" value="Trypsin_2"/>
    <property type="match status" value="1"/>
</dbReference>
<evidence type="ECO:0000256" key="7">
    <source>
        <dbReference type="SAM" id="MobiDB-lite"/>
    </source>
</evidence>
<gene>
    <name evidence="8" type="ORF">ACFQS9_01890</name>
</gene>
<accession>A0ABW2RS82</accession>
<feature type="region of interest" description="Disordered" evidence="7">
    <location>
        <begin position="1"/>
        <end position="30"/>
    </location>
</feature>
<comment type="similarity">
    <text evidence="1 6">Belongs to the peptidase S1B family.</text>
</comment>
<comment type="caution">
    <text evidence="8">The sequence shown here is derived from an EMBL/GenBank/DDBJ whole genome shotgun (WGS) entry which is preliminary data.</text>
</comment>
<keyword evidence="3" id="KW-0732">Signal</keyword>
<dbReference type="Proteomes" id="UP001596484">
    <property type="component" value="Unassembled WGS sequence"/>
</dbReference>
<feature type="compositionally biased region" description="Low complexity" evidence="7">
    <location>
        <begin position="226"/>
        <end position="235"/>
    </location>
</feature>
<evidence type="ECO:0000256" key="5">
    <source>
        <dbReference type="ARBA" id="ARBA00022825"/>
    </source>
</evidence>
<dbReference type="InterPro" id="IPR043504">
    <property type="entry name" value="Peptidase_S1_PA_chymotrypsin"/>
</dbReference>
<proteinExistence type="inferred from homology"/>
<feature type="compositionally biased region" description="Pro residues" evidence="7">
    <location>
        <begin position="559"/>
        <end position="573"/>
    </location>
</feature>
<dbReference type="EMBL" id="JBHTCS010000002">
    <property type="protein sequence ID" value="MFC7446632.1"/>
    <property type="molecule type" value="Genomic_DNA"/>
</dbReference>
<evidence type="ECO:0000256" key="6">
    <source>
        <dbReference type="RuleBase" id="RU004296"/>
    </source>
</evidence>
<dbReference type="SUPFAM" id="SSF50494">
    <property type="entry name" value="Trypsin-like serine proteases"/>
    <property type="match status" value="1"/>
</dbReference>
<feature type="region of interest" description="Disordered" evidence="7">
    <location>
        <begin position="216"/>
        <end position="249"/>
    </location>
</feature>